<dbReference type="AlphaFoldDB" id="A0A4Y8IKC1"/>
<protein>
    <submittedName>
        <fullName evidence="2">Uncharacterized protein</fullName>
    </submittedName>
</protein>
<name>A0A4Y8IKC1_9BACI</name>
<gene>
    <name evidence="2" type="ORF">E3U55_08755</name>
</gene>
<dbReference type="OrthoDB" id="2970658at2"/>
<proteinExistence type="predicted"/>
<keyword evidence="3" id="KW-1185">Reference proteome</keyword>
<sequence length="74" mass="9066">MSQTDRNKRDLKHKDKIADMRDTIYEERRNELHKFKDEQLVDDIPLEDLEIEEKNNRKKKNSQSTSQSEEKYKK</sequence>
<reference evidence="2 3" key="1">
    <citation type="submission" date="2019-03" db="EMBL/GenBank/DDBJ databases">
        <authorList>
            <person name="He R.-H."/>
        </authorList>
    </citation>
    <scope>NUCLEOTIDE SEQUENCE [LARGE SCALE GENOMIC DNA]</scope>
    <source>
        <strain evidence="3">SH 714</strain>
    </source>
</reference>
<evidence type="ECO:0000313" key="2">
    <source>
        <dbReference type="EMBL" id="TFB21394.1"/>
    </source>
</evidence>
<dbReference type="EMBL" id="SOPW01000008">
    <property type="protein sequence ID" value="TFB21394.1"/>
    <property type="molecule type" value="Genomic_DNA"/>
</dbReference>
<dbReference type="RefSeq" id="WP_134340059.1">
    <property type="nucleotide sequence ID" value="NZ_SOPW01000008.1"/>
</dbReference>
<evidence type="ECO:0000313" key="3">
    <source>
        <dbReference type="Proteomes" id="UP000297975"/>
    </source>
</evidence>
<comment type="caution">
    <text evidence="2">The sequence shown here is derived from an EMBL/GenBank/DDBJ whole genome shotgun (WGS) entry which is preliminary data.</text>
</comment>
<dbReference type="Proteomes" id="UP000297975">
    <property type="component" value="Unassembled WGS sequence"/>
</dbReference>
<feature type="region of interest" description="Disordered" evidence="1">
    <location>
        <begin position="43"/>
        <end position="74"/>
    </location>
</feature>
<accession>A0A4Y8IKC1</accession>
<organism evidence="2 3">
    <name type="scientific">Filobacillus milosensis</name>
    <dbReference type="NCBI Taxonomy" id="94137"/>
    <lineage>
        <taxon>Bacteria</taxon>
        <taxon>Bacillati</taxon>
        <taxon>Bacillota</taxon>
        <taxon>Bacilli</taxon>
        <taxon>Bacillales</taxon>
        <taxon>Bacillaceae</taxon>
        <taxon>Filobacillus</taxon>
    </lineage>
</organism>
<evidence type="ECO:0000256" key="1">
    <source>
        <dbReference type="SAM" id="MobiDB-lite"/>
    </source>
</evidence>